<dbReference type="RefSeq" id="WP_235053154.1">
    <property type="nucleotide sequence ID" value="NZ_JAKFHA010000009.1"/>
</dbReference>
<dbReference type="EMBL" id="JAKFHA010000009">
    <property type="protein sequence ID" value="MCF2528984.1"/>
    <property type="molecule type" value="Genomic_DNA"/>
</dbReference>
<feature type="compositionally biased region" description="Gly residues" evidence="1">
    <location>
        <begin position="645"/>
        <end position="682"/>
    </location>
</feature>
<dbReference type="Gene3D" id="3.40.190.10">
    <property type="entry name" value="Periplasmic binding protein-like II"/>
    <property type="match status" value="4"/>
</dbReference>
<gene>
    <name evidence="3" type="ORF">LZ495_17405</name>
</gene>
<organism evidence="3 4">
    <name type="scientific">Yinghuangia soli</name>
    <dbReference type="NCBI Taxonomy" id="2908204"/>
    <lineage>
        <taxon>Bacteria</taxon>
        <taxon>Bacillati</taxon>
        <taxon>Actinomycetota</taxon>
        <taxon>Actinomycetes</taxon>
        <taxon>Kitasatosporales</taxon>
        <taxon>Streptomycetaceae</taxon>
        <taxon>Yinghuangia</taxon>
    </lineage>
</organism>
<evidence type="ECO:0000256" key="1">
    <source>
        <dbReference type="SAM" id="MobiDB-lite"/>
    </source>
</evidence>
<keyword evidence="2" id="KW-0812">Transmembrane</keyword>
<comment type="caution">
    <text evidence="3">The sequence shown here is derived from an EMBL/GenBank/DDBJ whole genome shotgun (WGS) entry which is preliminary data.</text>
</comment>
<keyword evidence="2" id="KW-0472">Membrane</keyword>
<reference evidence="3" key="1">
    <citation type="submission" date="2022-01" db="EMBL/GenBank/DDBJ databases">
        <title>Genome-Based Taxonomic Classification of the Phylum Actinobacteria.</title>
        <authorList>
            <person name="Gao Y."/>
        </authorList>
    </citation>
    <scope>NUCLEOTIDE SEQUENCE</scope>
    <source>
        <strain evidence="3">KLBMP 8922</strain>
    </source>
</reference>
<keyword evidence="2" id="KW-1133">Transmembrane helix</keyword>
<protein>
    <submittedName>
        <fullName evidence="3">Substrate-binding domain-containing protein</fullName>
    </submittedName>
</protein>
<evidence type="ECO:0000256" key="2">
    <source>
        <dbReference type="SAM" id="Phobius"/>
    </source>
</evidence>
<feature type="compositionally biased region" description="Low complexity" evidence="1">
    <location>
        <begin position="619"/>
        <end position="636"/>
    </location>
</feature>
<sequence length="787" mass="80484">MPALFRARPWHLPGVLAAVLATVLGTVSAVAVLGRPAAAADGPGTGPKVTLSATADLVNQRILVRWSGFMANSYALGIYQCKGPRPTALGCDGVNVQESNPDRGDRPPGTIHGHGAQYGLTGSAGEAWFRILPKEDRSFLGCDDVAPCGVAVVLRPTVASTAEDFTPANVGFSVAAGNVPTDREFSVAVAAGQAAYAPISFAAASATCPDNRTALRLAGNAEHSMAGQSWTGRLCRQARPLTATVAATSSPEGRAAFREGLVDAAVTTQPIGGPIDQALSEQPTTLPGRGAGEAVYAPLTNGALVFAMNIERMDPGMTGYTAIEPVNLTPRLAAKLLTNAYSTSARHMSGSRPTVPVSTAPGVPPTYRMVTSLYEDPEFLAANPGRVWPDLPLHALTLRGASDDTLHELTRWLVSDPESRAWLSGTVDEGGLSCPDVWRIGAAAYPSSLIVNRLEESYLTYRPVSSYWSIVDNLVRSQGPGVTSDTQKPIDADQSGRHRVLAVTSFEAARRMQLPVANLRNAAGVFVAPTAESITAGVKAAKPGPDGVTLSNDFATADPKAYPLTTTDVAALPTKNVSKDLAAAVDTYLGYVAGPGQTPGLRSGELPPGYAPLTDKQRQQAANARDAVQRAANTPPATTPPPGTTGSGTGGGQGTGSGSTGTTSGSGGTSAGGTVAGGGTASAGGSSATPSARPSASATPRPEARPAAAAPKPDTLPAAVAERLRDALDGDPAAILLAVLMGVALASGAASPVLLGIGWHRRTGRWPPPLPALARAVRRNRPAGGAR</sequence>
<keyword evidence="4" id="KW-1185">Reference proteome</keyword>
<accession>A0AA41Q206</accession>
<dbReference type="SUPFAM" id="SSF53850">
    <property type="entry name" value="Periplasmic binding protein-like II"/>
    <property type="match status" value="1"/>
</dbReference>
<name>A0AA41Q206_9ACTN</name>
<dbReference type="AlphaFoldDB" id="A0AA41Q206"/>
<dbReference type="Proteomes" id="UP001165378">
    <property type="component" value="Unassembled WGS sequence"/>
</dbReference>
<feature type="region of interest" description="Disordered" evidence="1">
    <location>
        <begin position="597"/>
        <end position="715"/>
    </location>
</feature>
<feature type="compositionally biased region" description="Low complexity" evidence="1">
    <location>
        <begin position="683"/>
        <end position="711"/>
    </location>
</feature>
<evidence type="ECO:0000313" key="4">
    <source>
        <dbReference type="Proteomes" id="UP001165378"/>
    </source>
</evidence>
<feature type="transmembrane region" description="Helical" evidence="2">
    <location>
        <begin position="733"/>
        <end position="757"/>
    </location>
</feature>
<proteinExistence type="predicted"/>
<evidence type="ECO:0000313" key="3">
    <source>
        <dbReference type="EMBL" id="MCF2528984.1"/>
    </source>
</evidence>